<proteinExistence type="predicted"/>
<gene>
    <name evidence="2" type="ORF">RCOM_1793690</name>
</gene>
<dbReference type="InParanoid" id="B9TGH3"/>
<keyword evidence="3" id="KW-1185">Reference proteome</keyword>
<protein>
    <recommendedName>
        <fullName evidence="4">Dienelactone hydrolase domain-containing protein</fullName>
    </recommendedName>
</protein>
<dbReference type="AlphaFoldDB" id="B9TGH3"/>
<organism evidence="2 3">
    <name type="scientific">Ricinus communis</name>
    <name type="common">Castor bean</name>
    <dbReference type="NCBI Taxonomy" id="3988"/>
    <lineage>
        <taxon>Eukaryota</taxon>
        <taxon>Viridiplantae</taxon>
        <taxon>Streptophyta</taxon>
        <taxon>Embryophyta</taxon>
        <taxon>Tracheophyta</taxon>
        <taxon>Spermatophyta</taxon>
        <taxon>Magnoliopsida</taxon>
        <taxon>eudicotyledons</taxon>
        <taxon>Gunneridae</taxon>
        <taxon>Pentapetalae</taxon>
        <taxon>rosids</taxon>
        <taxon>fabids</taxon>
        <taxon>Malpighiales</taxon>
        <taxon>Euphorbiaceae</taxon>
        <taxon>Acalyphoideae</taxon>
        <taxon>Acalypheae</taxon>
        <taxon>Ricinus</taxon>
    </lineage>
</organism>
<name>B9TGH3_RICCO</name>
<evidence type="ECO:0008006" key="4">
    <source>
        <dbReference type="Google" id="ProtNLM"/>
    </source>
</evidence>
<evidence type="ECO:0000313" key="3">
    <source>
        <dbReference type="Proteomes" id="UP000008311"/>
    </source>
</evidence>
<evidence type="ECO:0000313" key="2">
    <source>
        <dbReference type="EMBL" id="EEF25042.1"/>
    </source>
</evidence>
<feature type="region of interest" description="Disordered" evidence="1">
    <location>
        <begin position="98"/>
        <end position="127"/>
    </location>
</feature>
<sequence length="144" mass="15690">MTVFCPSLFGEPGKGVTKRYIDATTLRLACVRREFAIWRGGRSSPVVDWLKALARKAHAECGGRGVGAVGMCFTGGFALAMMTEPSVVRQCWPSRRCRCSTRAGSTPRRPRSPARRRASKPRTCRSLPCATSRTATCATPVSRP</sequence>
<dbReference type="EMBL" id="EQ980655">
    <property type="protein sequence ID" value="EEF25042.1"/>
    <property type="molecule type" value="Genomic_DNA"/>
</dbReference>
<dbReference type="Proteomes" id="UP000008311">
    <property type="component" value="Unassembled WGS sequence"/>
</dbReference>
<accession>B9TGH3</accession>
<reference evidence="3" key="1">
    <citation type="journal article" date="2010" name="Nat. Biotechnol.">
        <title>Draft genome sequence of the oilseed species Ricinus communis.</title>
        <authorList>
            <person name="Chan A.P."/>
            <person name="Crabtree J."/>
            <person name="Zhao Q."/>
            <person name="Lorenzi H."/>
            <person name="Orvis J."/>
            <person name="Puiu D."/>
            <person name="Melake-Berhan A."/>
            <person name="Jones K.M."/>
            <person name="Redman J."/>
            <person name="Chen G."/>
            <person name="Cahoon E.B."/>
            <person name="Gedil M."/>
            <person name="Stanke M."/>
            <person name="Haas B.J."/>
            <person name="Wortman J.R."/>
            <person name="Fraser-Liggett C.M."/>
            <person name="Ravel J."/>
            <person name="Rabinowicz P.D."/>
        </authorList>
    </citation>
    <scope>NUCLEOTIDE SEQUENCE [LARGE SCALE GENOMIC DNA]</scope>
    <source>
        <strain evidence="3">cv. Hale</strain>
    </source>
</reference>
<evidence type="ECO:0000256" key="1">
    <source>
        <dbReference type="SAM" id="MobiDB-lite"/>
    </source>
</evidence>
<feature type="compositionally biased region" description="Basic residues" evidence="1">
    <location>
        <begin position="108"/>
        <end position="123"/>
    </location>
</feature>